<evidence type="ECO:0000256" key="1">
    <source>
        <dbReference type="ARBA" id="ARBA00008898"/>
    </source>
</evidence>
<evidence type="ECO:0000259" key="3">
    <source>
        <dbReference type="SMART" id="SM00903"/>
    </source>
</evidence>
<dbReference type="GO" id="GO:0042602">
    <property type="term" value="F:riboflavin reductase (NADPH) activity"/>
    <property type="evidence" value="ECO:0007669"/>
    <property type="project" value="TreeGrafter"/>
</dbReference>
<reference evidence="4 5" key="1">
    <citation type="submission" date="2015-09" db="EMBL/GenBank/DDBJ databases">
        <authorList>
            <consortium name="Swine Surveillance"/>
        </authorList>
    </citation>
    <scope>NUCLEOTIDE SEQUENCE [LARGE SCALE GENOMIC DNA]</scope>
    <source>
        <strain evidence="4 5">CECT 7648</strain>
    </source>
</reference>
<dbReference type="Proteomes" id="UP000054935">
    <property type="component" value="Unassembled WGS sequence"/>
</dbReference>
<keyword evidence="2 4" id="KW-0560">Oxidoreductase</keyword>
<dbReference type="AlphaFoldDB" id="A0A0P1GBT8"/>
<dbReference type="PANTHER" id="PTHR30466:SF11">
    <property type="entry name" value="FLAVIN-DEPENDENT MONOOXYGENASE, REDUCTASE SUBUNIT HSAB"/>
    <property type="match status" value="1"/>
</dbReference>
<name>A0A0P1GBT8_9RHOB</name>
<dbReference type="Pfam" id="PF01613">
    <property type="entry name" value="Flavin_Reduct"/>
    <property type="match status" value="1"/>
</dbReference>
<dbReference type="InterPro" id="IPR050268">
    <property type="entry name" value="NADH-dep_flavin_reductase"/>
</dbReference>
<gene>
    <name evidence="4" type="primary">C1-hpah</name>
    <name evidence="4" type="ORF">TRN7648_02164</name>
</gene>
<evidence type="ECO:0000313" key="4">
    <source>
        <dbReference type="EMBL" id="CUH78781.1"/>
    </source>
</evidence>
<comment type="similarity">
    <text evidence="1">Belongs to the non-flavoprotein flavin reductase family.</text>
</comment>
<dbReference type="InterPro" id="IPR002563">
    <property type="entry name" value="Flavin_Rdtase-like_dom"/>
</dbReference>
<dbReference type="EC" id="1.5.1.36" evidence="4"/>
<dbReference type="PANTHER" id="PTHR30466">
    <property type="entry name" value="FLAVIN REDUCTASE"/>
    <property type="match status" value="1"/>
</dbReference>
<dbReference type="OrthoDB" id="9792858at2"/>
<proteinExistence type="inferred from homology"/>
<dbReference type="STRING" id="441103.TRN7648_02164"/>
<keyword evidence="5" id="KW-1185">Reference proteome</keyword>
<dbReference type="SMART" id="SM00903">
    <property type="entry name" value="Flavin_Reduct"/>
    <property type="match status" value="1"/>
</dbReference>
<sequence length="168" mass="17953">MTSMPHSFDPASADPRDFRTALGRFCTGVTVVTCDTGTGPLGITANSFSSVSLDPPLVLWSPAKSSSRYPFYIAAQHFAIHVLGEEQRDLCQGFARSGDIFDTLPWTSGDGNTPLIEGCLSRFECRQVALHDAGDHSIVIGEVTRVTTREGRPLAFQGGGFGAFSPLA</sequence>
<dbReference type="SUPFAM" id="SSF50475">
    <property type="entry name" value="FMN-binding split barrel"/>
    <property type="match status" value="1"/>
</dbReference>
<dbReference type="RefSeq" id="WP_058247651.1">
    <property type="nucleotide sequence ID" value="NZ_CYSE01000003.1"/>
</dbReference>
<dbReference type="InterPro" id="IPR012349">
    <property type="entry name" value="Split_barrel_FMN-bd"/>
</dbReference>
<protein>
    <submittedName>
        <fullName evidence="4">p-hydroxyphenylacetate 3-hydroxylase, reductase component</fullName>
        <ecNumber evidence="4">1.5.1.36</ecNumber>
    </submittedName>
</protein>
<feature type="domain" description="Flavin reductase like" evidence="3">
    <location>
        <begin position="22"/>
        <end position="163"/>
    </location>
</feature>
<evidence type="ECO:0000256" key="2">
    <source>
        <dbReference type="ARBA" id="ARBA00023002"/>
    </source>
</evidence>
<dbReference type="EMBL" id="CYSE01000003">
    <property type="protein sequence ID" value="CUH78781.1"/>
    <property type="molecule type" value="Genomic_DNA"/>
</dbReference>
<organism evidence="4 5">
    <name type="scientific">Tropicibacter naphthalenivorans</name>
    <dbReference type="NCBI Taxonomy" id="441103"/>
    <lineage>
        <taxon>Bacteria</taxon>
        <taxon>Pseudomonadati</taxon>
        <taxon>Pseudomonadota</taxon>
        <taxon>Alphaproteobacteria</taxon>
        <taxon>Rhodobacterales</taxon>
        <taxon>Roseobacteraceae</taxon>
        <taxon>Tropicibacter</taxon>
    </lineage>
</organism>
<dbReference type="Gene3D" id="2.30.110.10">
    <property type="entry name" value="Electron Transport, Fmn-binding Protein, Chain A"/>
    <property type="match status" value="1"/>
</dbReference>
<evidence type="ECO:0000313" key="5">
    <source>
        <dbReference type="Proteomes" id="UP000054935"/>
    </source>
</evidence>
<accession>A0A0P1GBT8</accession>
<dbReference type="GO" id="GO:0036382">
    <property type="term" value="F:flavin reductase (NADH) activity"/>
    <property type="evidence" value="ECO:0007669"/>
    <property type="project" value="UniProtKB-EC"/>
</dbReference>
<dbReference type="GO" id="GO:0010181">
    <property type="term" value="F:FMN binding"/>
    <property type="evidence" value="ECO:0007669"/>
    <property type="project" value="InterPro"/>
</dbReference>